<dbReference type="InterPro" id="IPR057191">
    <property type="entry name" value="DUF7869"/>
</dbReference>
<evidence type="ECO:0000313" key="2">
    <source>
        <dbReference type="EMBL" id="KAK7584283.1"/>
    </source>
</evidence>
<sequence length="585" mass="68184">MSLDVNVTPGTERERARESLVVVKKNGRTGDLKKPLPNPLSTSLVACKCSYDCKKLTSEQICELRKKFIKLKYEAQGSYLLCRIILVRIQRRRRKFAKEPDLSRRQCSIRYTIPMGDDLIPVCKRTFMRLFSLSQCRLQLLIERVKKGEVSFVSHVGKNPRSHVRQRKYNEETRNAVIMHVMQFPREVSHYSRAKASGEYLSPDLNVTRLHAKFKEDNPGTVLSQRNYRRTFKQYFWNLSFHRPRTDTCMTCDKFQIAKRGEPHNLKHITGHETHLRQADTARKTMFQHMTATREPDSQTFVAAMDLEKVLFVPTLTHSQMYYSRQLSVFNLCLHAGDTRQGHMFVWHEGTAGRGGNEIGSCLFKFLLSRVIAKRHVEVWCDNCCGQNKNQMLLLVLMYMIATKRYDSIELHFLVSGHSYMPCDQDFAIIEKRKKFVQAMVPSEIKDVIATAKLEQPFAVTDMAPEDFYDFRKVAHKLLNILKLKISSLTAVRVTHSSLRENTILTKTTYRNSEEWLAVKVNKRHIKLLQDIPLNMPRITHPPVLKKEKLADLKNMIEFLEPKYRDFYMQLCEPPSTCNSRTKKQ</sequence>
<dbReference type="PANTHER" id="PTHR10773:SF19">
    <property type="match status" value="1"/>
</dbReference>
<dbReference type="PANTHER" id="PTHR10773">
    <property type="entry name" value="DNA-DIRECTED RNA POLYMERASES I, II, AND III SUBUNIT RPABC2"/>
    <property type="match status" value="1"/>
</dbReference>
<keyword evidence="3" id="KW-1185">Reference proteome</keyword>
<dbReference type="Pfam" id="PF25273">
    <property type="entry name" value="DUF7869"/>
    <property type="match status" value="1"/>
</dbReference>
<comment type="caution">
    <text evidence="2">The sequence shown here is derived from an EMBL/GenBank/DDBJ whole genome shotgun (WGS) entry which is preliminary data.</text>
</comment>
<organism evidence="2 3">
    <name type="scientific">Parthenolecanium corni</name>
    <dbReference type="NCBI Taxonomy" id="536013"/>
    <lineage>
        <taxon>Eukaryota</taxon>
        <taxon>Metazoa</taxon>
        <taxon>Ecdysozoa</taxon>
        <taxon>Arthropoda</taxon>
        <taxon>Hexapoda</taxon>
        <taxon>Insecta</taxon>
        <taxon>Pterygota</taxon>
        <taxon>Neoptera</taxon>
        <taxon>Paraneoptera</taxon>
        <taxon>Hemiptera</taxon>
        <taxon>Sternorrhyncha</taxon>
        <taxon>Coccoidea</taxon>
        <taxon>Coccidae</taxon>
        <taxon>Parthenolecanium</taxon>
    </lineage>
</organism>
<name>A0AAN9Y424_9HEMI</name>
<reference evidence="2 3" key="1">
    <citation type="submission" date="2024-03" db="EMBL/GenBank/DDBJ databases">
        <title>Adaptation during the transition from Ophiocordyceps entomopathogen to insect associate is accompanied by gene loss and intensified selection.</title>
        <authorList>
            <person name="Ward C.M."/>
            <person name="Onetto C.A."/>
            <person name="Borneman A.R."/>
        </authorList>
    </citation>
    <scope>NUCLEOTIDE SEQUENCE [LARGE SCALE GENOMIC DNA]</scope>
    <source>
        <strain evidence="2">AWRI1</strain>
        <tissue evidence="2">Single Adult Female</tissue>
    </source>
</reference>
<proteinExistence type="predicted"/>
<dbReference type="Proteomes" id="UP001367676">
    <property type="component" value="Unassembled WGS sequence"/>
</dbReference>
<dbReference type="EMBL" id="JBBCAQ010000032">
    <property type="protein sequence ID" value="KAK7584283.1"/>
    <property type="molecule type" value="Genomic_DNA"/>
</dbReference>
<accession>A0AAN9Y424</accession>
<evidence type="ECO:0000259" key="1">
    <source>
        <dbReference type="Pfam" id="PF25273"/>
    </source>
</evidence>
<evidence type="ECO:0000313" key="3">
    <source>
        <dbReference type="Proteomes" id="UP001367676"/>
    </source>
</evidence>
<feature type="domain" description="DUF7869" evidence="1">
    <location>
        <begin position="344"/>
        <end position="483"/>
    </location>
</feature>
<dbReference type="AlphaFoldDB" id="A0AAN9Y424"/>
<gene>
    <name evidence="2" type="ORF">V9T40_005246</name>
</gene>
<protein>
    <recommendedName>
        <fullName evidence="1">DUF7869 domain-containing protein</fullName>
    </recommendedName>
</protein>